<feature type="transmembrane region" description="Helical" evidence="7">
    <location>
        <begin position="375"/>
        <end position="393"/>
    </location>
</feature>
<evidence type="ECO:0000256" key="4">
    <source>
        <dbReference type="ARBA" id="ARBA00022692"/>
    </source>
</evidence>
<protein>
    <submittedName>
        <fullName evidence="8">Uracil permease</fullName>
    </submittedName>
</protein>
<dbReference type="PANTHER" id="PTHR42810:SF2">
    <property type="entry name" value="PURINE PERMEASE C1399.01C-RELATED"/>
    <property type="match status" value="1"/>
</dbReference>
<dbReference type="PANTHER" id="PTHR42810">
    <property type="entry name" value="PURINE PERMEASE C1399.01C-RELATED"/>
    <property type="match status" value="1"/>
</dbReference>
<dbReference type="Pfam" id="PF00860">
    <property type="entry name" value="Xan_ur_permease"/>
    <property type="match status" value="1"/>
</dbReference>
<proteinExistence type="inferred from homology"/>
<dbReference type="Proteomes" id="UP000242310">
    <property type="component" value="Unassembled WGS sequence"/>
</dbReference>
<keyword evidence="3" id="KW-0813">Transport</keyword>
<comment type="caution">
    <text evidence="8">The sequence shown here is derived from an EMBL/GenBank/DDBJ whole genome shotgun (WGS) entry which is preliminary data.</text>
</comment>
<dbReference type="EMBL" id="PYAV01000002">
    <property type="protein sequence ID" value="PSL50751.1"/>
    <property type="molecule type" value="Genomic_DNA"/>
</dbReference>
<evidence type="ECO:0000256" key="2">
    <source>
        <dbReference type="ARBA" id="ARBA00008821"/>
    </source>
</evidence>
<feature type="transmembrane region" description="Helical" evidence="7">
    <location>
        <begin position="310"/>
        <end position="329"/>
    </location>
</feature>
<feature type="transmembrane region" description="Helical" evidence="7">
    <location>
        <begin position="232"/>
        <end position="249"/>
    </location>
</feature>
<feature type="transmembrane region" description="Helical" evidence="7">
    <location>
        <begin position="159"/>
        <end position="179"/>
    </location>
</feature>
<keyword evidence="9" id="KW-1185">Reference proteome</keyword>
<dbReference type="NCBIfam" id="TIGR00801">
    <property type="entry name" value="ncs2"/>
    <property type="match status" value="1"/>
</dbReference>
<evidence type="ECO:0000256" key="6">
    <source>
        <dbReference type="ARBA" id="ARBA00023136"/>
    </source>
</evidence>
<sequence>MKTKELDIQELPPKEKWLILSLQHLFAMFGATILVPVLTGLSPAVALVSSGLGTLAYLVITKGQIPAYLGSSFAFIAPLIAAMSIGGPEGVMIGTFVAGLVYGATAVLIRFTGVGWLMKLLPPVVVGPVIMVIGLALAGTAIDMAMNYDDSAGEYVNPMLHFSVALATLAITIIAMAFFRGFFNLVPILIGIVGGYSIAAAAGLVEFQQVVDAPWLQIPDFVIPFATFTPEWSWSIIFIMAPIALVTLAEHIGDQMVLSKVAERNFLKRPGLHRSIMGDGAATVIASLIGGPPNTTYGENIGVLAITRVFSVYVVGGAAVLAVLFGFIGKVEALIASIPGAVMGGVSILLFGVIAANGVRMLIENEIDFGETRNLVIASTILIIGIGGAFVELGEVVEIPGMALAAIIGIILNFILPDRHLGYGNNRMFDDMNEQMDENDGNDRAA</sequence>
<reference evidence="8 9" key="1">
    <citation type="submission" date="2018-03" db="EMBL/GenBank/DDBJ databases">
        <title>Genomic Encyclopedia of Type Strains, Phase III (KMG-III): the genomes of soil and plant-associated and newly described type strains.</title>
        <authorList>
            <person name="Whitman W."/>
        </authorList>
    </citation>
    <scope>NUCLEOTIDE SEQUENCE [LARGE SCALE GENOMIC DNA]</scope>
    <source>
        <strain evidence="8 9">CGMCC 1.07653</strain>
    </source>
</reference>
<dbReference type="PROSITE" id="PS01116">
    <property type="entry name" value="XANTH_URACIL_PERMASE"/>
    <property type="match status" value="1"/>
</dbReference>
<feature type="transmembrane region" description="Helical" evidence="7">
    <location>
        <begin position="17"/>
        <end position="35"/>
    </location>
</feature>
<comment type="similarity">
    <text evidence="2">Belongs to the nucleobase:cation symporter-2 (NCS2) (TC 2.A.40) family.</text>
</comment>
<evidence type="ECO:0000256" key="5">
    <source>
        <dbReference type="ARBA" id="ARBA00022989"/>
    </source>
</evidence>
<evidence type="ECO:0000313" key="8">
    <source>
        <dbReference type="EMBL" id="PSL50751.1"/>
    </source>
</evidence>
<accession>A0A2P8HWY4</accession>
<keyword evidence="5 7" id="KW-1133">Transmembrane helix</keyword>
<feature type="transmembrane region" description="Helical" evidence="7">
    <location>
        <begin position="399"/>
        <end position="416"/>
    </location>
</feature>
<feature type="transmembrane region" description="Helical" evidence="7">
    <location>
        <begin position="341"/>
        <end position="363"/>
    </location>
</feature>
<name>A0A2P8HWY4_9BACI</name>
<organism evidence="8 9">
    <name type="scientific">Salsuginibacillus halophilus</name>
    <dbReference type="NCBI Taxonomy" id="517424"/>
    <lineage>
        <taxon>Bacteria</taxon>
        <taxon>Bacillati</taxon>
        <taxon>Bacillota</taxon>
        <taxon>Bacilli</taxon>
        <taxon>Bacillales</taxon>
        <taxon>Bacillaceae</taxon>
        <taxon>Salsuginibacillus</taxon>
    </lineage>
</organism>
<keyword evidence="6 7" id="KW-0472">Membrane</keyword>
<dbReference type="GO" id="GO:0042907">
    <property type="term" value="F:xanthine transmembrane transporter activity"/>
    <property type="evidence" value="ECO:0007669"/>
    <property type="project" value="TreeGrafter"/>
</dbReference>
<evidence type="ECO:0000256" key="7">
    <source>
        <dbReference type="SAM" id="Phobius"/>
    </source>
</evidence>
<feature type="transmembrane region" description="Helical" evidence="7">
    <location>
        <begin position="91"/>
        <end position="113"/>
    </location>
</feature>
<feature type="transmembrane region" description="Helical" evidence="7">
    <location>
        <begin position="120"/>
        <end position="139"/>
    </location>
</feature>
<dbReference type="InterPro" id="IPR006043">
    <property type="entry name" value="NCS2"/>
</dbReference>
<dbReference type="GO" id="GO:0005886">
    <property type="term" value="C:plasma membrane"/>
    <property type="evidence" value="ECO:0007669"/>
    <property type="project" value="UniProtKB-ARBA"/>
</dbReference>
<keyword evidence="4 7" id="KW-0812">Transmembrane</keyword>
<evidence type="ECO:0000256" key="3">
    <source>
        <dbReference type="ARBA" id="ARBA00022448"/>
    </source>
</evidence>
<dbReference type="AlphaFoldDB" id="A0A2P8HWY4"/>
<dbReference type="InterPro" id="IPR006042">
    <property type="entry name" value="Xan_ur_permease"/>
</dbReference>
<comment type="subcellular location">
    <subcellularLocation>
        <location evidence="1">Membrane</location>
        <topology evidence="1">Multi-pass membrane protein</topology>
    </subcellularLocation>
</comment>
<gene>
    <name evidence="8" type="ORF">B0H94_10225</name>
</gene>
<evidence type="ECO:0000256" key="1">
    <source>
        <dbReference type="ARBA" id="ARBA00004141"/>
    </source>
</evidence>
<feature type="transmembrane region" description="Helical" evidence="7">
    <location>
        <begin position="186"/>
        <end position="205"/>
    </location>
</feature>
<feature type="transmembrane region" description="Helical" evidence="7">
    <location>
        <begin position="67"/>
        <end position="85"/>
    </location>
</feature>
<evidence type="ECO:0000313" key="9">
    <source>
        <dbReference type="Proteomes" id="UP000242310"/>
    </source>
</evidence>
<feature type="transmembrane region" description="Helical" evidence="7">
    <location>
        <begin position="41"/>
        <end position="60"/>
    </location>
</feature>